<feature type="signal peptide" evidence="1">
    <location>
        <begin position="1"/>
        <end position="20"/>
    </location>
</feature>
<keyword evidence="1" id="KW-0732">Signal</keyword>
<dbReference type="AlphaFoldDB" id="A0A8T0GYU0"/>
<evidence type="ECO:0000256" key="1">
    <source>
        <dbReference type="SAM" id="SignalP"/>
    </source>
</evidence>
<gene>
    <name evidence="2" type="ORF">KC19_9G180900</name>
</gene>
<evidence type="ECO:0000313" key="3">
    <source>
        <dbReference type="Proteomes" id="UP000822688"/>
    </source>
</evidence>
<proteinExistence type="predicted"/>
<reference evidence="2" key="1">
    <citation type="submission" date="2020-06" db="EMBL/GenBank/DDBJ databases">
        <title>WGS assembly of Ceratodon purpureus strain R40.</title>
        <authorList>
            <person name="Carey S.B."/>
            <person name="Jenkins J."/>
            <person name="Shu S."/>
            <person name="Lovell J.T."/>
            <person name="Sreedasyam A."/>
            <person name="Maumus F."/>
            <person name="Tiley G.P."/>
            <person name="Fernandez-Pozo N."/>
            <person name="Barry K."/>
            <person name="Chen C."/>
            <person name="Wang M."/>
            <person name="Lipzen A."/>
            <person name="Daum C."/>
            <person name="Saski C.A."/>
            <person name="Payton A.C."/>
            <person name="Mcbreen J.C."/>
            <person name="Conrad R.E."/>
            <person name="Kollar L.M."/>
            <person name="Olsson S."/>
            <person name="Huttunen S."/>
            <person name="Landis J.B."/>
            <person name="Wickett N.J."/>
            <person name="Johnson M.G."/>
            <person name="Rensing S.A."/>
            <person name="Grimwood J."/>
            <person name="Schmutz J."/>
            <person name="Mcdaniel S.F."/>
        </authorList>
    </citation>
    <scope>NUCLEOTIDE SEQUENCE</scope>
    <source>
        <strain evidence="2">R40</strain>
    </source>
</reference>
<dbReference type="Proteomes" id="UP000822688">
    <property type="component" value="Chromosome 9"/>
</dbReference>
<feature type="chain" id="PRO_5035907595" evidence="1">
    <location>
        <begin position="21"/>
        <end position="96"/>
    </location>
</feature>
<evidence type="ECO:0000313" key="2">
    <source>
        <dbReference type="EMBL" id="KAG0562898.1"/>
    </source>
</evidence>
<keyword evidence="3" id="KW-1185">Reference proteome</keyword>
<organism evidence="2 3">
    <name type="scientific">Ceratodon purpureus</name>
    <name type="common">Fire moss</name>
    <name type="synonym">Dicranum purpureum</name>
    <dbReference type="NCBI Taxonomy" id="3225"/>
    <lineage>
        <taxon>Eukaryota</taxon>
        <taxon>Viridiplantae</taxon>
        <taxon>Streptophyta</taxon>
        <taxon>Embryophyta</taxon>
        <taxon>Bryophyta</taxon>
        <taxon>Bryophytina</taxon>
        <taxon>Bryopsida</taxon>
        <taxon>Dicranidae</taxon>
        <taxon>Pseudoditrichales</taxon>
        <taxon>Ditrichaceae</taxon>
        <taxon>Ceratodon</taxon>
    </lineage>
</organism>
<name>A0A8T0GYU0_CERPU</name>
<comment type="caution">
    <text evidence="2">The sequence shown here is derived from an EMBL/GenBank/DDBJ whole genome shotgun (WGS) entry which is preliminary data.</text>
</comment>
<accession>A0A8T0GYU0</accession>
<dbReference type="EMBL" id="CM026430">
    <property type="protein sequence ID" value="KAG0562898.1"/>
    <property type="molecule type" value="Genomic_DNA"/>
</dbReference>
<sequence>MVLLLIYIYLIALTVHSSQAQVYYTGRCRRGLQPPLGKISACLRINELLETTHHLVQQFGVTQIHANSLSKLDSPNQVWKALHSNTFSRDNKLYEP</sequence>
<protein>
    <submittedName>
        <fullName evidence="2">Uncharacterized protein</fullName>
    </submittedName>
</protein>